<evidence type="ECO:0000256" key="1">
    <source>
        <dbReference type="SAM" id="MobiDB-lite"/>
    </source>
</evidence>
<dbReference type="SUPFAM" id="SSF55073">
    <property type="entry name" value="Nucleotide cyclase"/>
    <property type="match status" value="1"/>
</dbReference>
<sequence length="2276" mass="242280">MTAGRKGSWSDGGSTDGELLAATADRLRWHAPELTLIFARQAATRADEIRDAALALRAKSLVVAALVRLGKHAEAVEPAVSTLRDAETAGDREIAGAVRVDLAASTRAVGLTGSAFVIVRPILEGSDARPAVRAGALGEIVAGLAQAGRLEVIDEVLSEADRLYAADDVLSGDVRRVLRALLCARIASFRRRWGNPTGAMAAATEGMTLLDGLADPATDAGQARAELGLEMVCALLDAGEETAALGQAEQTLSQPVRAASAAAIGRLMLILATRVHFPAGRPKEAQALLAEIVRVAHRHELDGLLADVLTALASAQEADGDLTEALNSLRSAHAAEQRRLRSDTLARLIILEELGAGTRLPDDTEALLRRVVRTPARTASDLSGTDLGSREAASKEMSGRELAGRDIGPGPRPRPTRGMGTYDSVGYERTGQGTENYDWATTASQAYSAAEASASQRATATGQDYDLGATYSGSQGYDLEGYPTVGGLGAAYGSAAYGSSAYEAAGYETAGGGEGGEGGGGGGPEKTRTSGRAGGEKGSSRRHQDILGRELAGWEMVARERAAMDLAGQTRAGSDLVAADRAAPEWAGSDPSAAGRNAEGWADTAADRKAADKKTSDWADTAADRGVPEWAGADPAAVDRVASRAAVDRAAVDLAAMDLPTVDLPTVDPPGTAESTSDAESRPSWAASAESQPDWSAAASEALAASAAIAAATGADAEDQLSRRKGKRSADADKPKWPDSAQNERDEETGLLNRQGLRRRLAAARRQARPTALTLVRLEPSGEAEPDPEPRKKDPDSTDRFSAALIKAIDTAGRIPPEIDPDVLASLADHVRDMAPDDAELARPDEGELAVLMPDTTRDEAEQFAATLRETVSASDWAPQDPARGVSVSTGVAQYQEGTSEDALLSAAREALTSADHDQGQDRPDWQSVEPVYDFPPVDSGYTYMEGYTGLSSDGPDQEMAEYLAGFPLPDVGGKWPSAEDVPLPGHDAADAGDDGEEGRSVLDRLDITRGSGGRRRAQDELRRGQSADFDQYAINQPMRTYSNTGDEILAAAEEAERASIPLPPDPDEVPTPPEGPEIPVPPDPDVDPEPKPGRRRRSPVPAQPDEDPDAEPRPKPGRNFPLGPDIPTPPGPDTDPDPRRRRWTSELDPENPRARRRALPRDPTRRAVDPDDEEPETETGTEPAGRRRMPEKDDEKTPTGRRRMPEPGEEQETPAHPARTTTATTAPTPTGRRRMPEKAETPETKTPTTLHGKPNSEKDTEAKPRAAAPGESTGRRRMPETFDRDTPPGTPEIVDGRRAQDFSGRDDSAGEPETFGRRRMPESHDPAGLSGRSEPADRQRATELRARNESLGEPESAGRRRMPETFDRGTAPGALESAGGRRAQDFSDRDDSASGPEALDRGTPSGAPEFVGGRRAREPFDRNESTSEPETVGRRRMPESHDPAELSGRSEPADRQRATELPVHNESLSEPESASRRRPPETFDRDDSTGESETVGRRRMPESYDPGESPGMPEPAGRRRMPETFDRGTPPGSPESAGGRRGQGSLDRDESVGGSVSAGRRRSAEASVRTEALGESESVDGRGISESFGRDGSPRGGESAGPRRGDRDVSLDELESAGRRRMPESGESPEPSVSAGRRRVPEAPATGDPADQRSAGRRRTSNSEDESPRAARESAESAGRRRAPEAESNDPSASGRRAQPQPWPGYQDPMPSVDAEAGTVGRRRKPDSAAESGNVDFSLTPEVPAASAPDWPSDPLGLDAIFAEQDKPRDLPSAGDEGGRRRRPELPTQDDVRTADEKSDPLGHEAPLGGEAPQTERESLGLEAILGEPVNPHGEAQQPDETTPARRSGPRGGSGPRRNLSEIADGFEEAARRRTSPEATARRRTAEPGKPQPAPRGTHAETTARRRSEDSDDEFTTSGRRGESDQSRGFTDTSDSGPVARDSSDLTTHQRFADFEDSSEPTRREAQGAATDDLEPAGRRGGPGEATVRREFAAVDRADGVEDVTPRRRFEDAGEPGAKGRPGEATVRRARPGEATVFQRQSDSLDGLAGDSGRPASLRRTLDTELVGPGSAPSGAAARRGEPGGPDGGNAPPPRDSGLPPEQSGPVDLDDFPRRRPVPPVPSPPAAADREVFSLGPDGMSRRRQATAPERSSPVPGHRPDSPPPAEPVEETIQSDEPAAAAPVDELSRRRQSERQERQRRRAEQAADNASDDRPSRLRRRERSDLKLADLLAEALVAYQSSTAESAGEDILSAYEDLDAPRAGDSERHRGETGY</sequence>
<dbReference type="Gene3D" id="3.30.70.270">
    <property type="match status" value="1"/>
</dbReference>
<feature type="compositionally biased region" description="Low complexity" evidence="1">
    <location>
        <begin position="2069"/>
        <end position="2079"/>
    </location>
</feature>
<proteinExistence type="predicted"/>
<dbReference type="InterPro" id="IPR000160">
    <property type="entry name" value="GGDEF_dom"/>
</dbReference>
<dbReference type="OrthoDB" id="5165923at2"/>
<feature type="compositionally biased region" description="Basic and acidic residues" evidence="1">
    <location>
        <begin position="1160"/>
        <end position="1170"/>
    </location>
</feature>
<feature type="compositionally biased region" description="Basic and acidic residues" evidence="1">
    <location>
        <begin position="388"/>
        <end position="404"/>
    </location>
</feature>
<evidence type="ECO:0000313" key="4">
    <source>
        <dbReference type="Proteomes" id="UP000063699"/>
    </source>
</evidence>
<feature type="compositionally biased region" description="Acidic residues" evidence="1">
    <location>
        <begin position="1171"/>
        <end position="1180"/>
    </location>
</feature>
<name>A0A0N9HLV7_9PSEU</name>
<dbReference type="Proteomes" id="UP000063699">
    <property type="component" value="Chromosome"/>
</dbReference>
<protein>
    <recommendedName>
        <fullName evidence="2">GGDEF domain-containing protein</fullName>
    </recommendedName>
</protein>
<feature type="region of interest" description="Disordered" evidence="1">
    <location>
        <begin position="871"/>
        <end position="890"/>
    </location>
</feature>
<feature type="compositionally biased region" description="Basic and acidic residues" evidence="1">
    <location>
        <begin position="1791"/>
        <end position="1804"/>
    </location>
</feature>
<feature type="compositionally biased region" description="Basic and acidic residues" evidence="1">
    <location>
        <begin position="1517"/>
        <end position="1527"/>
    </location>
</feature>
<feature type="compositionally biased region" description="Basic and acidic residues" evidence="1">
    <location>
        <begin position="788"/>
        <end position="799"/>
    </location>
</feature>
<feature type="compositionally biased region" description="Gly residues" evidence="1">
    <location>
        <begin position="513"/>
        <end position="524"/>
    </location>
</feature>
<dbReference type="STRING" id="860235.AOZ06_11260"/>
<feature type="compositionally biased region" description="Basic and acidic residues" evidence="1">
    <location>
        <begin position="534"/>
        <end position="544"/>
    </location>
</feature>
<feature type="region of interest" description="Disordered" evidence="1">
    <location>
        <begin position="378"/>
        <end position="432"/>
    </location>
</feature>
<feature type="compositionally biased region" description="Basic and acidic residues" evidence="1">
    <location>
        <begin position="728"/>
        <end position="737"/>
    </location>
</feature>
<feature type="compositionally biased region" description="Pro residues" evidence="1">
    <location>
        <begin position="1062"/>
        <end position="1084"/>
    </location>
</feature>
<feature type="region of interest" description="Disordered" evidence="1">
    <location>
        <begin position="580"/>
        <end position="630"/>
    </location>
</feature>
<feature type="compositionally biased region" description="Basic and acidic residues" evidence="1">
    <location>
        <begin position="998"/>
        <end position="1008"/>
    </location>
</feature>
<feature type="compositionally biased region" description="Low complexity" evidence="1">
    <location>
        <begin position="1215"/>
        <end position="1231"/>
    </location>
</feature>
<feature type="compositionally biased region" description="Basic and acidic residues" evidence="1">
    <location>
        <begin position="1185"/>
        <end position="1207"/>
    </location>
</feature>
<feature type="compositionally biased region" description="Basic and acidic residues" evidence="1">
    <location>
        <begin position="1295"/>
        <end position="1326"/>
    </location>
</feature>
<dbReference type="PROSITE" id="PS50887">
    <property type="entry name" value="GGDEF"/>
    <property type="match status" value="1"/>
</dbReference>
<feature type="domain" description="GGDEF" evidence="2">
    <location>
        <begin position="800"/>
        <end position="929"/>
    </location>
</feature>
<feature type="compositionally biased region" description="Pro residues" evidence="1">
    <location>
        <begin position="1125"/>
        <end position="1134"/>
    </location>
</feature>
<feature type="compositionally biased region" description="Basic and acidic residues" evidence="1">
    <location>
        <begin position="1274"/>
        <end position="1287"/>
    </location>
</feature>
<feature type="compositionally biased region" description="Low complexity" evidence="1">
    <location>
        <begin position="696"/>
        <end position="715"/>
    </location>
</feature>
<feature type="compositionally biased region" description="Basic and acidic residues" evidence="1">
    <location>
        <begin position="1383"/>
        <end position="1393"/>
    </location>
</feature>
<feature type="compositionally biased region" description="Basic and acidic residues" evidence="1">
    <location>
        <begin position="1602"/>
        <end position="1625"/>
    </location>
</feature>
<reference evidence="3 4" key="1">
    <citation type="submission" date="2015-07" db="EMBL/GenBank/DDBJ databases">
        <title>Genome sequencing of Kibdelosporangium phytohabitans.</title>
        <authorList>
            <person name="Qin S."/>
            <person name="Xing K."/>
        </authorList>
    </citation>
    <scope>NUCLEOTIDE SEQUENCE [LARGE SCALE GENOMIC DNA]</scope>
    <source>
        <strain evidence="3 4">KLBMP1111</strain>
    </source>
</reference>
<keyword evidence="4" id="KW-1185">Reference proteome</keyword>
<dbReference type="EMBL" id="CP012752">
    <property type="protein sequence ID" value="ALG07422.1"/>
    <property type="molecule type" value="Genomic_DNA"/>
</dbReference>
<organism evidence="3 4">
    <name type="scientific">Kibdelosporangium phytohabitans</name>
    <dbReference type="NCBI Taxonomy" id="860235"/>
    <lineage>
        <taxon>Bacteria</taxon>
        <taxon>Bacillati</taxon>
        <taxon>Actinomycetota</taxon>
        <taxon>Actinomycetes</taxon>
        <taxon>Pseudonocardiales</taxon>
        <taxon>Pseudonocardiaceae</taxon>
        <taxon>Kibdelosporangium</taxon>
    </lineage>
</organism>
<feature type="compositionally biased region" description="Basic and acidic residues" evidence="1">
    <location>
        <begin position="2187"/>
        <end position="2226"/>
    </location>
</feature>
<accession>A0A0N9HLV7</accession>
<feature type="compositionally biased region" description="Polar residues" evidence="1">
    <location>
        <begin position="1928"/>
        <end position="1937"/>
    </location>
</feature>
<feature type="compositionally biased region" description="Polar residues" evidence="1">
    <location>
        <begin position="1034"/>
        <end position="1046"/>
    </location>
</feature>
<feature type="compositionally biased region" description="Basic and acidic residues" evidence="1">
    <location>
        <begin position="1416"/>
        <end position="1445"/>
    </location>
</feature>
<feature type="compositionally biased region" description="Basic and acidic residues" evidence="1">
    <location>
        <begin position="1017"/>
        <end position="1026"/>
    </location>
</feature>
<feature type="compositionally biased region" description="Basic residues" evidence="1">
    <location>
        <begin position="756"/>
        <end position="768"/>
    </location>
</feature>
<dbReference type="InterPro" id="IPR043128">
    <property type="entry name" value="Rev_trsase/Diguanyl_cyclase"/>
</dbReference>
<evidence type="ECO:0000259" key="2">
    <source>
        <dbReference type="PROSITE" id="PS50887"/>
    </source>
</evidence>
<feature type="compositionally biased region" description="Low complexity" evidence="1">
    <location>
        <begin position="1745"/>
        <end position="1756"/>
    </location>
</feature>
<feature type="region of interest" description="Disordered" evidence="1">
    <location>
        <begin position="912"/>
        <end position="938"/>
    </location>
</feature>
<feature type="compositionally biased region" description="Basic and acidic residues" evidence="1">
    <location>
        <begin position="1235"/>
        <end position="1244"/>
    </location>
</feature>
<feature type="region of interest" description="Disordered" evidence="1">
    <location>
        <begin position="971"/>
        <end position="2226"/>
    </location>
</feature>
<feature type="region of interest" description="Disordered" evidence="1">
    <location>
        <begin position="513"/>
        <end position="544"/>
    </location>
</feature>
<feature type="compositionally biased region" description="Basic and acidic residues" evidence="1">
    <location>
        <begin position="1667"/>
        <end position="1686"/>
    </location>
</feature>
<dbReference type="InterPro" id="IPR029787">
    <property type="entry name" value="Nucleotide_cyclase"/>
</dbReference>
<feature type="compositionally biased region" description="Basic and acidic residues" evidence="1">
    <location>
        <begin position="1255"/>
        <end position="1265"/>
    </location>
</feature>
<feature type="compositionally biased region" description="Basic and acidic residues" evidence="1">
    <location>
        <begin position="915"/>
        <end position="925"/>
    </location>
</feature>
<gene>
    <name evidence="3" type="ORF">AOZ06_11260</name>
</gene>
<feature type="compositionally biased region" description="Basic and acidic residues" evidence="1">
    <location>
        <begin position="605"/>
        <end position="627"/>
    </location>
</feature>
<feature type="compositionally biased region" description="Basic and acidic residues" evidence="1">
    <location>
        <begin position="1335"/>
        <end position="1368"/>
    </location>
</feature>
<evidence type="ECO:0000313" key="3">
    <source>
        <dbReference type="EMBL" id="ALG07422.1"/>
    </source>
</evidence>
<dbReference type="RefSeq" id="WP_054289390.1">
    <property type="nucleotide sequence ID" value="NZ_CP012752.1"/>
</dbReference>
<feature type="compositionally biased region" description="Basic and acidic residues" evidence="1">
    <location>
        <begin position="1870"/>
        <end position="1888"/>
    </location>
</feature>
<feature type="compositionally biased region" description="Basic and acidic residues" evidence="1">
    <location>
        <begin position="1988"/>
        <end position="2013"/>
    </location>
</feature>
<feature type="region of interest" description="Disordered" evidence="1">
    <location>
        <begin position="654"/>
        <end position="801"/>
    </location>
</feature>
<feature type="compositionally biased region" description="Basic and acidic residues" evidence="1">
    <location>
        <begin position="1474"/>
        <end position="1503"/>
    </location>
</feature>
<feature type="compositionally biased region" description="Basic and acidic residues" evidence="1">
    <location>
        <begin position="1899"/>
        <end position="1910"/>
    </location>
</feature>
<dbReference type="Pfam" id="PF00990">
    <property type="entry name" value="GGDEF"/>
    <property type="match status" value="1"/>
</dbReference>
<dbReference type="KEGG" id="kphy:AOZ06_11260"/>